<dbReference type="Gene3D" id="3.40.720.10">
    <property type="entry name" value="Alkaline Phosphatase, subunit A"/>
    <property type="match status" value="1"/>
</dbReference>
<evidence type="ECO:0000313" key="3">
    <source>
        <dbReference type="EMBL" id="QDU90257.1"/>
    </source>
</evidence>
<dbReference type="GO" id="GO:0004065">
    <property type="term" value="F:arylsulfatase activity"/>
    <property type="evidence" value="ECO:0007669"/>
    <property type="project" value="UniProtKB-EC"/>
</dbReference>
<keyword evidence="4" id="KW-1185">Reference proteome</keyword>
<dbReference type="Pfam" id="PF00884">
    <property type="entry name" value="Sulfatase"/>
    <property type="match status" value="1"/>
</dbReference>
<dbReference type="PANTHER" id="PTHR43108:SF6">
    <property type="entry name" value="N-SULPHOGLUCOSAMINE SULPHOHYDROLASE"/>
    <property type="match status" value="1"/>
</dbReference>
<sequence length="537" mass="59180">MQTPEAGRRQSGKAPAVGEITQGTCDMSGVVKRAAVLAIVLGAVGQAHGAQRPNVVFLLADDQNVLSVGAYGNPEVKTPQIDRLARDGVIFDRHYNTTAICMASRASVFTGMYEYKTGTNFSHGDMRPEVWRKSYPVLLRESGYLTAFAGKFGLVVQGRGICEGDFDIWGGGPGQTEYATAKNKSMARYAKRYPHSTLSYGAFGQDAIREAVKQDKPFCLSISFKAPHKPATPDPRFNDVYAGKTFTKPANFGRAAGAHLSEQSKQGRQYPRFTEWKYDTDYDAEMAKYFQQVYAIDVALGMIRDELTTQGVADNTVIIYTSDNGYICGAHGYASKVLPMEESSRVPLIIYDPRSPSAGRRQRSPSLTGNIDFAPTILGLAGLPAPDNMDGVSLLPLLSDPDQEVRQQLAFINTFDKLPTHCLSVLTKQWKYTYWWYGDRQMQPTEELFRLSTDPLEMTNLAGSAEAAAQLEAMRARYDTELAAWKEQATPYNNYQKYGLLFDRSIPIEQKDIGAKKPAGDRPNAAARRAARAGAEG</sequence>
<keyword evidence="3" id="KW-0378">Hydrolase</keyword>
<accession>A0A518DFJ9</accession>
<feature type="compositionally biased region" description="Low complexity" evidence="1">
    <location>
        <begin position="521"/>
        <end position="537"/>
    </location>
</feature>
<dbReference type="InterPro" id="IPR017850">
    <property type="entry name" value="Alkaline_phosphatase_core_sf"/>
</dbReference>
<dbReference type="CDD" id="cd16031">
    <property type="entry name" value="G6S_like"/>
    <property type="match status" value="1"/>
</dbReference>
<dbReference type="SUPFAM" id="SSF53649">
    <property type="entry name" value="Alkaline phosphatase-like"/>
    <property type="match status" value="1"/>
</dbReference>
<organism evidence="3 4">
    <name type="scientific">Pirellulimonas nuda</name>
    <dbReference type="NCBI Taxonomy" id="2528009"/>
    <lineage>
        <taxon>Bacteria</taxon>
        <taxon>Pseudomonadati</taxon>
        <taxon>Planctomycetota</taxon>
        <taxon>Planctomycetia</taxon>
        <taxon>Pirellulales</taxon>
        <taxon>Lacipirellulaceae</taxon>
        <taxon>Pirellulimonas</taxon>
    </lineage>
</organism>
<dbReference type="AlphaFoldDB" id="A0A518DFJ9"/>
<protein>
    <submittedName>
        <fullName evidence="3">Arylsulfatase</fullName>
        <ecNumber evidence="3">3.1.6.1</ecNumber>
    </submittedName>
</protein>
<evidence type="ECO:0000259" key="2">
    <source>
        <dbReference type="Pfam" id="PF00884"/>
    </source>
</evidence>
<name>A0A518DFJ9_9BACT</name>
<dbReference type="InterPro" id="IPR000917">
    <property type="entry name" value="Sulfatase_N"/>
</dbReference>
<dbReference type="Proteomes" id="UP000317429">
    <property type="component" value="Chromosome"/>
</dbReference>
<dbReference type="PANTHER" id="PTHR43108">
    <property type="entry name" value="N-ACETYLGLUCOSAMINE-6-SULFATASE FAMILY MEMBER"/>
    <property type="match status" value="1"/>
</dbReference>
<dbReference type="EC" id="3.1.6.1" evidence="3"/>
<reference evidence="3 4" key="1">
    <citation type="submission" date="2019-02" db="EMBL/GenBank/DDBJ databases">
        <title>Deep-cultivation of Planctomycetes and their phenomic and genomic characterization uncovers novel biology.</title>
        <authorList>
            <person name="Wiegand S."/>
            <person name="Jogler M."/>
            <person name="Boedeker C."/>
            <person name="Pinto D."/>
            <person name="Vollmers J."/>
            <person name="Rivas-Marin E."/>
            <person name="Kohn T."/>
            <person name="Peeters S.H."/>
            <person name="Heuer A."/>
            <person name="Rast P."/>
            <person name="Oberbeckmann S."/>
            <person name="Bunk B."/>
            <person name="Jeske O."/>
            <person name="Meyerdierks A."/>
            <person name="Storesund J.E."/>
            <person name="Kallscheuer N."/>
            <person name="Luecker S."/>
            <person name="Lage O.M."/>
            <person name="Pohl T."/>
            <person name="Merkel B.J."/>
            <person name="Hornburger P."/>
            <person name="Mueller R.-W."/>
            <person name="Bruemmer F."/>
            <person name="Labrenz M."/>
            <person name="Spormann A.M."/>
            <person name="Op den Camp H."/>
            <person name="Overmann J."/>
            <person name="Amann R."/>
            <person name="Jetten M.S.M."/>
            <person name="Mascher T."/>
            <person name="Medema M.H."/>
            <person name="Devos D.P."/>
            <person name="Kaster A.-K."/>
            <person name="Ovreas L."/>
            <person name="Rohde M."/>
            <person name="Galperin M.Y."/>
            <person name="Jogler C."/>
        </authorList>
    </citation>
    <scope>NUCLEOTIDE SEQUENCE [LARGE SCALE GENOMIC DNA]</scope>
    <source>
        <strain evidence="3 4">Pla175</strain>
    </source>
</reference>
<evidence type="ECO:0000313" key="4">
    <source>
        <dbReference type="Proteomes" id="UP000317429"/>
    </source>
</evidence>
<dbReference type="KEGG" id="pnd:Pla175_36590"/>
<evidence type="ECO:0000256" key="1">
    <source>
        <dbReference type="SAM" id="MobiDB-lite"/>
    </source>
</evidence>
<dbReference type="EMBL" id="CP036291">
    <property type="protein sequence ID" value="QDU90257.1"/>
    <property type="molecule type" value="Genomic_DNA"/>
</dbReference>
<feature type="domain" description="Sulfatase N-terminal" evidence="2">
    <location>
        <begin position="53"/>
        <end position="382"/>
    </location>
</feature>
<feature type="region of interest" description="Disordered" evidence="1">
    <location>
        <begin position="513"/>
        <end position="537"/>
    </location>
</feature>
<proteinExistence type="predicted"/>
<gene>
    <name evidence="3" type="ORF">Pla175_36590</name>
</gene>